<proteinExistence type="predicted"/>
<organism evidence="1 2">
    <name type="scientific">Streptomyces misionensis</name>
    <dbReference type="NCBI Taxonomy" id="67331"/>
    <lineage>
        <taxon>Bacteria</taxon>
        <taxon>Bacillati</taxon>
        <taxon>Actinomycetota</taxon>
        <taxon>Actinomycetes</taxon>
        <taxon>Kitasatosporales</taxon>
        <taxon>Streptomycetaceae</taxon>
        <taxon>Streptomyces</taxon>
    </lineage>
</organism>
<dbReference type="EMBL" id="FNTD01000004">
    <property type="protein sequence ID" value="SEE27554.1"/>
    <property type="molecule type" value="Genomic_DNA"/>
</dbReference>
<dbReference type="AlphaFoldDB" id="A0A1H5HIH9"/>
<accession>A0A1H5HIH9</accession>
<gene>
    <name evidence="1" type="ORF">SAMN04490357_7500</name>
</gene>
<reference evidence="1 2" key="1">
    <citation type="submission" date="2016-10" db="EMBL/GenBank/DDBJ databases">
        <authorList>
            <person name="de Groot N.N."/>
        </authorList>
    </citation>
    <scope>NUCLEOTIDE SEQUENCE [LARGE SCALE GENOMIC DNA]</scope>
    <source>
        <strain evidence="1 2">DSM 40306</strain>
    </source>
</reference>
<protein>
    <submittedName>
        <fullName evidence="1">Uncharacterized protein</fullName>
    </submittedName>
</protein>
<evidence type="ECO:0000313" key="1">
    <source>
        <dbReference type="EMBL" id="SEE27554.1"/>
    </source>
</evidence>
<sequence>MFKPQTRPIFRQLGSLSGTDNTGMLLNGTDMPLTCG</sequence>
<name>A0A1H5HIH9_9ACTN</name>
<evidence type="ECO:0000313" key="2">
    <source>
        <dbReference type="Proteomes" id="UP000182375"/>
    </source>
</evidence>
<dbReference type="Proteomes" id="UP000182375">
    <property type="component" value="Unassembled WGS sequence"/>
</dbReference>